<evidence type="ECO:0000256" key="4">
    <source>
        <dbReference type="ARBA" id="ARBA00010429"/>
    </source>
</evidence>
<comment type="cofactor">
    <cofactor evidence="2">
        <name>[4Fe-4S] cluster</name>
        <dbReference type="ChEBI" id="CHEBI:49883"/>
    </cofactor>
</comment>
<evidence type="ECO:0000259" key="12">
    <source>
        <dbReference type="Pfam" id="PF07992"/>
    </source>
</evidence>
<comment type="similarity">
    <text evidence="4">Belongs to the nitrite and sulfite reductase 4Fe-4S domain family.</text>
</comment>
<dbReference type="Pfam" id="PF07992">
    <property type="entry name" value="Pyr_redox_2"/>
    <property type="match status" value="1"/>
</dbReference>
<protein>
    <submittedName>
        <fullName evidence="13">FAD-dependent oxidoreductase</fullName>
    </submittedName>
</protein>
<feature type="domain" description="BFD-like [2Fe-2S]-binding" evidence="11">
    <location>
        <begin position="439"/>
        <end position="486"/>
    </location>
</feature>
<keyword evidence="5" id="KW-0349">Heme</keyword>
<keyword evidence="6" id="KW-0479">Metal-binding</keyword>
<accession>A0ABU4N295</accession>
<evidence type="ECO:0000256" key="3">
    <source>
        <dbReference type="ARBA" id="ARBA00005096"/>
    </source>
</evidence>
<dbReference type="PRINTS" id="PR00368">
    <property type="entry name" value="FADPNR"/>
</dbReference>
<comment type="caution">
    <text evidence="13">The sequence shown here is derived from an EMBL/GenBank/DDBJ whole genome shotgun (WGS) entry which is preliminary data.</text>
</comment>
<evidence type="ECO:0000313" key="14">
    <source>
        <dbReference type="Proteomes" id="UP001282474"/>
    </source>
</evidence>
<evidence type="ECO:0000256" key="10">
    <source>
        <dbReference type="SAM" id="MobiDB-lite"/>
    </source>
</evidence>
<evidence type="ECO:0000256" key="5">
    <source>
        <dbReference type="ARBA" id="ARBA00022617"/>
    </source>
</evidence>
<keyword evidence="7" id="KW-0560">Oxidoreductase</keyword>
<dbReference type="InterPro" id="IPR052034">
    <property type="entry name" value="NasD-like"/>
</dbReference>
<evidence type="ECO:0000259" key="11">
    <source>
        <dbReference type="Pfam" id="PF04324"/>
    </source>
</evidence>
<evidence type="ECO:0000313" key="13">
    <source>
        <dbReference type="EMBL" id="MDX3043097.1"/>
    </source>
</evidence>
<dbReference type="PANTHER" id="PTHR43809">
    <property type="entry name" value="NITRITE REDUCTASE (NADH) LARGE SUBUNIT"/>
    <property type="match status" value="1"/>
</dbReference>
<evidence type="ECO:0000256" key="6">
    <source>
        <dbReference type="ARBA" id="ARBA00022723"/>
    </source>
</evidence>
<gene>
    <name evidence="13" type="ORF">PV383_38905</name>
</gene>
<keyword evidence="9" id="KW-0411">Iron-sulfur</keyword>
<organism evidence="13 14">
    <name type="scientific">Streptomyces caniscabiei</name>
    <dbReference type="NCBI Taxonomy" id="2746961"/>
    <lineage>
        <taxon>Bacteria</taxon>
        <taxon>Bacillati</taxon>
        <taxon>Actinomycetota</taxon>
        <taxon>Actinomycetes</taxon>
        <taxon>Kitasatosporales</taxon>
        <taxon>Streptomycetaceae</taxon>
        <taxon>Streptomyces</taxon>
    </lineage>
</organism>
<dbReference type="SUPFAM" id="SSF51905">
    <property type="entry name" value="FAD/NAD(P)-binding domain"/>
    <property type="match status" value="2"/>
</dbReference>
<dbReference type="InterPro" id="IPR023753">
    <property type="entry name" value="FAD/NAD-binding_dom"/>
</dbReference>
<dbReference type="InterPro" id="IPR041854">
    <property type="entry name" value="BFD-like_2Fe2S-bd_dom_sf"/>
</dbReference>
<dbReference type="InterPro" id="IPR036188">
    <property type="entry name" value="FAD/NAD-bd_sf"/>
</dbReference>
<comment type="cofactor">
    <cofactor evidence="1">
        <name>siroheme</name>
        <dbReference type="ChEBI" id="CHEBI:60052"/>
    </cofactor>
</comment>
<dbReference type="Gene3D" id="3.50.50.60">
    <property type="entry name" value="FAD/NAD(P)-binding domain"/>
    <property type="match status" value="2"/>
</dbReference>
<keyword evidence="14" id="KW-1185">Reference proteome</keyword>
<reference evidence="13 14" key="1">
    <citation type="journal article" date="2023" name="Microb. Genom.">
        <title>Mesoterricola silvestris gen. nov., sp. nov., Mesoterricola sediminis sp. nov., Geothrix oryzae sp. nov., Geothrix edaphica sp. nov., Geothrix rubra sp. nov., and Geothrix limicola sp. nov., six novel members of Acidobacteriota isolated from soils.</title>
        <authorList>
            <person name="Weisberg A.J."/>
            <person name="Pearce E."/>
            <person name="Kramer C.G."/>
            <person name="Chang J.H."/>
            <person name="Clarke C.R."/>
        </authorList>
    </citation>
    <scope>NUCLEOTIDE SEQUENCE [LARGE SCALE GENOMIC DNA]</scope>
    <source>
        <strain evidence="13 14">NE20-4-1</strain>
    </source>
</reference>
<sequence>MTARRRRLVLVGHGMVGHTLLTALDARGTLQDLRVTVVAEEDVPAYDRIRLSRYFRETDPEDCLFLRAGPTGLLLGEPGLGDRAGIRVRLGDPAVAVDRMHRRVTTAAGHVVDYDHLVLATGSRPLVPPVPGADATGCFTYRTAADVRALRTHCETADTRDGTVIGGGLLGLEAADALRSLGLTVQVVESAPWLMPRQLDEYGGRTLRRHIEDLDIAVHTDTLLTAVETDARDRATGVRLQPRDGTPPVHLPAGVVVFAAGVRPRDELARACGLAVGERGGIVVDETCRTEDERVYAVGDCALTPDGSAPGMLAPGNAMARVVADRLTGGSRTLTGWDTATRLKLLGVDVACFGDEQAAHAGFEATHLDTRGGVYRSLRVTGEGKLLGGTFVGDISGYAALRPLAGSGRPLPAPVEELVLPGPLPGLPTPVGALPDESVVCHCHNVPAGTIRSAVRAGCADPAALRHRTRAGSGCGGCTETVAALLVEGLRAPGIGTAATAVTGSPVRERAAARPARSPSPQCAGGLPE</sequence>
<dbReference type="Proteomes" id="UP001282474">
    <property type="component" value="Unassembled WGS sequence"/>
</dbReference>
<comment type="pathway">
    <text evidence="3">Nitrogen metabolism; nitrate reduction (assimilation).</text>
</comment>
<dbReference type="PANTHER" id="PTHR43809:SF1">
    <property type="entry name" value="NITRITE REDUCTASE (NADH) LARGE SUBUNIT"/>
    <property type="match status" value="1"/>
</dbReference>
<dbReference type="PRINTS" id="PR00411">
    <property type="entry name" value="PNDRDTASEI"/>
</dbReference>
<evidence type="ECO:0000256" key="9">
    <source>
        <dbReference type="ARBA" id="ARBA00023014"/>
    </source>
</evidence>
<dbReference type="Gene3D" id="1.10.10.1100">
    <property type="entry name" value="BFD-like [2Fe-2S]-binding domain"/>
    <property type="match status" value="1"/>
</dbReference>
<proteinExistence type="inferred from homology"/>
<feature type="region of interest" description="Disordered" evidence="10">
    <location>
        <begin position="504"/>
        <end position="529"/>
    </location>
</feature>
<dbReference type="RefSeq" id="WP_193380259.1">
    <property type="nucleotide sequence ID" value="NZ_JABXWF010000005.1"/>
</dbReference>
<dbReference type="InterPro" id="IPR007419">
    <property type="entry name" value="BFD-like_2Fe2S-bd_dom"/>
</dbReference>
<dbReference type="EMBL" id="JARAWJ010000046">
    <property type="protein sequence ID" value="MDX3043097.1"/>
    <property type="molecule type" value="Genomic_DNA"/>
</dbReference>
<evidence type="ECO:0000256" key="7">
    <source>
        <dbReference type="ARBA" id="ARBA00023002"/>
    </source>
</evidence>
<evidence type="ECO:0000256" key="2">
    <source>
        <dbReference type="ARBA" id="ARBA00001966"/>
    </source>
</evidence>
<feature type="domain" description="FAD/NAD(P)-binding" evidence="12">
    <location>
        <begin position="7"/>
        <end position="306"/>
    </location>
</feature>
<keyword evidence="8" id="KW-0408">Iron</keyword>
<dbReference type="Pfam" id="PF04324">
    <property type="entry name" value="Fer2_BFD"/>
    <property type="match status" value="1"/>
</dbReference>
<evidence type="ECO:0000256" key="1">
    <source>
        <dbReference type="ARBA" id="ARBA00001929"/>
    </source>
</evidence>
<evidence type="ECO:0000256" key="8">
    <source>
        <dbReference type="ARBA" id="ARBA00023004"/>
    </source>
</evidence>
<name>A0ABU4N295_9ACTN</name>